<proteinExistence type="predicted"/>
<dbReference type="GO" id="GO:0022857">
    <property type="term" value="F:transmembrane transporter activity"/>
    <property type="evidence" value="ECO:0007669"/>
    <property type="project" value="InterPro"/>
</dbReference>
<reference evidence="10 11" key="1">
    <citation type="submission" date="2013-08" db="EMBL/GenBank/DDBJ databases">
        <title>Intrasporangium oryzae NRRL B-24470.</title>
        <authorList>
            <person name="Liu H."/>
            <person name="Wang G."/>
        </authorList>
    </citation>
    <scope>NUCLEOTIDE SEQUENCE [LARGE SCALE GENOMIC DNA]</scope>
    <source>
        <strain evidence="10 11">NRRL B-24470</strain>
    </source>
</reference>
<dbReference type="PANTHER" id="PTHR42718">
    <property type="entry name" value="MAJOR FACILITATOR SUPERFAMILY MULTIDRUG TRANSPORTER MFSC"/>
    <property type="match status" value="1"/>
</dbReference>
<keyword evidence="11" id="KW-1185">Reference proteome</keyword>
<evidence type="ECO:0000313" key="11">
    <source>
        <dbReference type="Proteomes" id="UP000019489"/>
    </source>
</evidence>
<dbReference type="PROSITE" id="PS50850">
    <property type="entry name" value="MFS"/>
    <property type="match status" value="1"/>
</dbReference>
<dbReference type="Gene3D" id="1.20.1720.10">
    <property type="entry name" value="Multidrug resistance protein D"/>
    <property type="match status" value="1"/>
</dbReference>
<dbReference type="InterPro" id="IPR011701">
    <property type="entry name" value="MFS"/>
</dbReference>
<dbReference type="InterPro" id="IPR036259">
    <property type="entry name" value="MFS_trans_sf"/>
</dbReference>
<accession>W9G753</accession>
<feature type="domain" description="Major facilitator superfamily (MFS) profile" evidence="9">
    <location>
        <begin position="19"/>
        <end position="330"/>
    </location>
</feature>
<keyword evidence="3" id="KW-1003">Cell membrane</keyword>
<evidence type="ECO:0000256" key="6">
    <source>
        <dbReference type="ARBA" id="ARBA00023136"/>
    </source>
</evidence>
<organism evidence="10 11">
    <name type="scientific">Intrasporangium oryzae NRRL B-24470</name>
    <dbReference type="NCBI Taxonomy" id="1386089"/>
    <lineage>
        <taxon>Bacteria</taxon>
        <taxon>Bacillati</taxon>
        <taxon>Actinomycetota</taxon>
        <taxon>Actinomycetes</taxon>
        <taxon>Micrococcales</taxon>
        <taxon>Intrasporangiaceae</taxon>
        <taxon>Intrasporangium</taxon>
    </lineage>
</organism>
<dbReference type="EMBL" id="AWSA01000015">
    <property type="protein sequence ID" value="EWT01986.1"/>
    <property type="molecule type" value="Genomic_DNA"/>
</dbReference>
<dbReference type="SUPFAM" id="SSF103473">
    <property type="entry name" value="MFS general substrate transporter"/>
    <property type="match status" value="2"/>
</dbReference>
<evidence type="ECO:0000313" key="10">
    <source>
        <dbReference type="EMBL" id="EWT01986.1"/>
    </source>
</evidence>
<keyword evidence="2" id="KW-0813">Transport</keyword>
<comment type="caution">
    <text evidence="10">The sequence shown here is derived from an EMBL/GenBank/DDBJ whole genome shotgun (WGS) entry which is preliminary data.</text>
</comment>
<evidence type="ECO:0000256" key="8">
    <source>
        <dbReference type="SAM" id="Phobius"/>
    </source>
</evidence>
<evidence type="ECO:0000256" key="5">
    <source>
        <dbReference type="ARBA" id="ARBA00022989"/>
    </source>
</evidence>
<dbReference type="PATRIC" id="fig|1386089.3.peg.1772"/>
<dbReference type="Proteomes" id="UP000019489">
    <property type="component" value="Unassembled WGS sequence"/>
</dbReference>
<feature type="transmembrane region" description="Helical" evidence="8">
    <location>
        <begin position="228"/>
        <end position="248"/>
    </location>
</feature>
<feature type="transmembrane region" description="Helical" evidence="8">
    <location>
        <begin position="12"/>
        <end position="32"/>
    </location>
</feature>
<gene>
    <name evidence="10" type="ORF">N865_20515</name>
</gene>
<dbReference type="PANTHER" id="PTHR42718:SF46">
    <property type="entry name" value="BLR6921 PROTEIN"/>
    <property type="match status" value="1"/>
</dbReference>
<feature type="transmembrane region" description="Helical" evidence="8">
    <location>
        <begin position="254"/>
        <end position="281"/>
    </location>
</feature>
<feature type="transmembrane region" description="Helical" evidence="8">
    <location>
        <begin position="52"/>
        <end position="73"/>
    </location>
</feature>
<feature type="transmembrane region" description="Helical" evidence="8">
    <location>
        <begin position="151"/>
        <end position="171"/>
    </location>
</feature>
<evidence type="ECO:0000256" key="1">
    <source>
        <dbReference type="ARBA" id="ARBA00004651"/>
    </source>
</evidence>
<feature type="transmembrane region" description="Helical" evidence="8">
    <location>
        <begin position="183"/>
        <end position="207"/>
    </location>
</feature>
<dbReference type="GO" id="GO:0005886">
    <property type="term" value="C:plasma membrane"/>
    <property type="evidence" value="ECO:0007669"/>
    <property type="project" value="UniProtKB-SubCell"/>
</dbReference>
<dbReference type="Gene3D" id="1.20.1250.20">
    <property type="entry name" value="MFS general substrate transporter like domains"/>
    <property type="match status" value="1"/>
</dbReference>
<dbReference type="RefSeq" id="WP_051510378.1">
    <property type="nucleotide sequence ID" value="NZ_AWSA01000015.1"/>
</dbReference>
<dbReference type="AlphaFoldDB" id="W9G753"/>
<dbReference type="STRING" id="1386089.N865_20515"/>
<evidence type="ECO:0000256" key="2">
    <source>
        <dbReference type="ARBA" id="ARBA00022448"/>
    </source>
</evidence>
<keyword evidence="6 8" id="KW-0472">Membrane</keyword>
<evidence type="ECO:0000259" key="9">
    <source>
        <dbReference type="PROSITE" id="PS50850"/>
    </source>
</evidence>
<name>W9G753_9MICO</name>
<keyword evidence="4 8" id="KW-0812">Transmembrane</keyword>
<sequence length="330" mass="33303">MTDTRTNRDLAAPAHPTAILAIILVSYFMILLDNSIIFTGLPTIGAAMDLSPVGLSWVQDAYTLVFGGLLLLGARLGDLLGRRRVFVAGLAVFALASLLVACAPNGAFLIAARALQGVLGYSALQAGVAFFPMTVVNFVVAVAIPRLTRRLGNATLLAAGVLLTLLGMAWLSRVGASSDYLTAVAAPMMLIGAGQGLAFAPLTSAGISGVRPDDAGAASGLVNTAHQLGSALGLGILVAVAATVSGSTDTVAGLAAHVSTALTAGSVLLALALVVTVALVLPSGVTEHRLARSADNGYAKGKEPADEWAPGSADETTRQSARTAALADTH</sequence>
<evidence type="ECO:0000256" key="4">
    <source>
        <dbReference type="ARBA" id="ARBA00022692"/>
    </source>
</evidence>
<keyword evidence="5 8" id="KW-1133">Transmembrane helix</keyword>
<feature type="region of interest" description="Disordered" evidence="7">
    <location>
        <begin position="296"/>
        <end position="330"/>
    </location>
</feature>
<dbReference type="InterPro" id="IPR020846">
    <property type="entry name" value="MFS_dom"/>
</dbReference>
<evidence type="ECO:0000256" key="7">
    <source>
        <dbReference type="SAM" id="MobiDB-lite"/>
    </source>
</evidence>
<feature type="transmembrane region" description="Helical" evidence="8">
    <location>
        <begin position="85"/>
        <end position="111"/>
    </location>
</feature>
<feature type="transmembrane region" description="Helical" evidence="8">
    <location>
        <begin position="123"/>
        <end position="144"/>
    </location>
</feature>
<protein>
    <submittedName>
        <fullName evidence="10">MFS transporter</fullName>
    </submittedName>
</protein>
<comment type="subcellular location">
    <subcellularLocation>
        <location evidence="1">Cell membrane</location>
        <topology evidence="1">Multi-pass membrane protein</topology>
    </subcellularLocation>
</comment>
<dbReference type="Pfam" id="PF07690">
    <property type="entry name" value="MFS_1"/>
    <property type="match status" value="1"/>
</dbReference>
<evidence type="ECO:0000256" key="3">
    <source>
        <dbReference type="ARBA" id="ARBA00022475"/>
    </source>
</evidence>
<dbReference type="eggNOG" id="COG0477">
    <property type="taxonomic scope" value="Bacteria"/>
</dbReference>